<evidence type="ECO:0000313" key="1">
    <source>
        <dbReference type="EMBL" id="QBM28824.1"/>
    </source>
</evidence>
<sequence>MPQLGNEFLQCIGLRVEFNAYNLSNRRHQPGGVAHLGQVHPPSTVCKRSQISQALRHQGGQRRLAYASHSTQGYAGGALALGQ</sequence>
<name>A0A4P6X516_HYDPS</name>
<gene>
    <name evidence="1" type="ORF">HPF_14075</name>
</gene>
<accession>A0A4P6X516</accession>
<proteinExistence type="predicted"/>
<protein>
    <submittedName>
        <fullName evidence="1">Uncharacterized protein</fullName>
    </submittedName>
</protein>
<dbReference type="Proteomes" id="UP000293912">
    <property type="component" value="Chromosome"/>
</dbReference>
<reference evidence="1 2" key="1">
    <citation type="submission" date="2019-03" db="EMBL/GenBank/DDBJ databases">
        <authorList>
            <person name="Sebastian G."/>
            <person name="Baumann P."/>
            <person name="Ruckert C."/>
            <person name="Kalinowski J."/>
            <person name="Nebel B."/>
            <person name="Takors R."/>
            <person name="Blombach B."/>
        </authorList>
    </citation>
    <scope>NUCLEOTIDE SEQUENCE [LARGE SCALE GENOMIC DNA]</scope>
    <source>
        <strain evidence="1 2">DSM 1084</strain>
    </source>
</reference>
<organism evidence="1 2">
    <name type="scientific">Hydrogenophaga pseudoflava</name>
    <name type="common">Pseudomonas carboxydoflava</name>
    <dbReference type="NCBI Taxonomy" id="47421"/>
    <lineage>
        <taxon>Bacteria</taxon>
        <taxon>Pseudomonadati</taxon>
        <taxon>Pseudomonadota</taxon>
        <taxon>Betaproteobacteria</taxon>
        <taxon>Burkholderiales</taxon>
        <taxon>Comamonadaceae</taxon>
        <taxon>Hydrogenophaga</taxon>
    </lineage>
</organism>
<evidence type="ECO:0000313" key="2">
    <source>
        <dbReference type="Proteomes" id="UP000293912"/>
    </source>
</evidence>
<keyword evidence="2" id="KW-1185">Reference proteome</keyword>
<dbReference type="EMBL" id="CP037867">
    <property type="protein sequence ID" value="QBM28824.1"/>
    <property type="molecule type" value="Genomic_DNA"/>
</dbReference>
<dbReference type="AlphaFoldDB" id="A0A4P6X516"/>
<dbReference type="KEGG" id="hpse:HPF_14075"/>